<name>A0ABR8UQX6_9MICC</name>
<dbReference type="EMBL" id="JACSQD010000002">
    <property type="protein sequence ID" value="MBD7994948.1"/>
    <property type="molecule type" value="Genomic_DNA"/>
</dbReference>
<evidence type="ECO:0000256" key="6">
    <source>
        <dbReference type="RuleBase" id="RU362079"/>
    </source>
</evidence>
<dbReference type="PANTHER" id="PTHR42844:SF1">
    <property type="entry name" value="DIHYDRONEOPTERIN ALDOLASE 1-RELATED"/>
    <property type="match status" value="1"/>
</dbReference>
<keyword evidence="5 6" id="KW-0456">Lyase</keyword>
<dbReference type="InterPro" id="IPR006157">
    <property type="entry name" value="FolB_dom"/>
</dbReference>
<proteinExistence type="inferred from homology"/>
<comment type="catalytic activity">
    <reaction evidence="1 6">
        <text>7,8-dihydroneopterin = 6-hydroxymethyl-7,8-dihydropterin + glycolaldehyde</text>
        <dbReference type="Rhea" id="RHEA:10540"/>
        <dbReference type="ChEBI" id="CHEBI:17001"/>
        <dbReference type="ChEBI" id="CHEBI:17071"/>
        <dbReference type="ChEBI" id="CHEBI:44841"/>
        <dbReference type="EC" id="4.1.2.25"/>
    </reaction>
</comment>
<keyword evidence="4 6" id="KW-0289">Folate biosynthesis</keyword>
<comment type="pathway">
    <text evidence="2 6">Cofactor biosynthesis; tetrahydrofolate biosynthesis; 2-amino-4-hydroxy-6-hydroxymethyl-7,8-dihydropteridine diphosphate from 7,8-dihydroneopterin triphosphate: step 3/4.</text>
</comment>
<keyword evidence="9" id="KW-1185">Reference proteome</keyword>
<organism evidence="8 9">
    <name type="scientific">Arthrobacter gallicola</name>
    <dbReference type="NCBI Taxonomy" id="2762225"/>
    <lineage>
        <taxon>Bacteria</taxon>
        <taxon>Bacillati</taxon>
        <taxon>Actinomycetota</taxon>
        <taxon>Actinomycetes</taxon>
        <taxon>Micrococcales</taxon>
        <taxon>Micrococcaceae</taxon>
        <taxon>Arthrobacter</taxon>
    </lineage>
</organism>
<evidence type="ECO:0000313" key="9">
    <source>
        <dbReference type="Proteomes" id="UP000609874"/>
    </source>
</evidence>
<dbReference type="SMART" id="SM00905">
    <property type="entry name" value="FolB"/>
    <property type="match status" value="1"/>
</dbReference>
<dbReference type="InterPro" id="IPR006156">
    <property type="entry name" value="Dihydroneopterin_aldolase"/>
</dbReference>
<dbReference type="InterPro" id="IPR043133">
    <property type="entry name" value="GTP-CH-I_C/QueF"/>
</dbReference>
<dbReference type="PANTHER" id="PTHR42844">
    <property type="entry name" value="DIHYDRONEOPTERIN ALDOLASE 1-RELATED"/>
    <property type="match status" value="1"/>
</dbReference>
<dbReference type="Gene3D" id="3.30.1130.10">
    <property type="match status" value="1"/>
</dbReference>
<evidence type="ECO:0000256" key="1">
    <source>
        <dbReference type="ARBA" id="ARBA00001353"/>
    </source>
</evidence>
<dbReference type="EC" id="4.1.2.25" evidence="6"/>
<dbReference type="SUPFAM" id="SSF55620">
    <property type="entry name" value="Tetrahydrobiopterin biosynthesis enzymes-like"/>
    <property type="match status" value="1"/>
</dbReference>
<evidence type="ECO:0000313" key="8">
    <source>
        <dbReference type="EMBL" id="MBD7994948.1"/>
    </source>
</evidence>
<dbReference type="Pfam" id="PF02152">
    <property type="entry name" value="FolB"/>
    <property type="match status" value="1"/>
</dbReference>
<dbReference type="GO" id="GO:0004150">
    <property type="term" value="F:dihydroneopterin aldolase activity"/>
    <property type="evidence" value="ECO:0007669"/>
    <property type="project" value="UniProtKB-EC"/>
</dbReference>
<evidence type="ECO:0000256" key="4">
    <source>
        <dbReference type="ARBA" id="ARBA00022909"/>
    </source>
</evidence>
<evidence type="ECO:0000256" key="3">
    <source>
        <dbReference type="ARBA" id="ARBA00005708"/>
    </source>
</evidence>
<protein>
    <recommendedName>
        <fullName evidence="6">7,8-dihydroneopterin aldolase</fullName>
        <ecNumber evidence="6">4.1.2.25</ecNumber>
    </recommendedName>
</protein>
<dbReference type="CDD" id="cd00534">
    <property type="entry name" value="DHNA_DHNTPE"/>
    <property type="match status" value="1"/>
</dbReference>
<evidence type="ECO:0000259" key="7">
    <source>
        <dbReference type="SMART" id="SM00905"/>
    </source>
</evidence>
<evidence type="ECO:0000256" key="2">
    <source>
        <dbReference type="ARBA" id="ARBA00005013"/>
    </source>
</evidence>
<dbReference type="Proteomes" id="UP000609874">
    <property type="component" value="Unassembled WGS sequence"/>
</dbReference>
<comment type="similarity">
    <text evidence="3 6">Belongs to the DHNA family.</text>
</comment>
<accession>A0ABR8UQX6</accession>
<comment type="caution">
    <text evidence="8">The sequence shown here is derived from an EMBL/GenBank/DDBJ whole genome shotgun (WGS) entry which is preliminary data.</text>
</comment>
<feature type="domain" description="Dihydroneopterin aldolase/epimerase" evidence="7">
    <location>
        <begin position="12"/>
        <end position="125"/>
    </location>
</feature>
<sequence length="128" mass="14042">MPAGQPAQRDRIRLSGLSATGYHGVFDHERREGQRFVVDLVLYTDLRPAAAADDLTLTAHYGELAEQVCAIIEGEPVNLIETLAERIAAHVLNAFPVIEAVDVTVHKPQAPITVPFGDVEILIHRERA</sequence>
<reference evidence="8 9" key="1">
    <citation type="submission" date="2020-08" db="EMBL/GenBank/DDBJ databases">
        <title>A Genomic Blueprint of the Chicken Gut Microbiome.</title>
        <authorList>
            <person name="Gilroy R."/>
            <person name="Ravi A."/>
            <person name="Getino M."/>
            <person name="Pursley I."/>
            <person name="Horton D.L."/>
            <person name="Alikhan N.-F."/>
            <person name="Baker D."/>
            <person name="Gharbi K."/>
            <person name="Hall N."/>
            <person name="Watson M."/>
            <person name="Adriaenssens E.M."/>
            <person name="Foster-Nyarko E."/>
            <person name="Jarju S."/>
            <person name="Secka A."/>
            <person name="Antonio M."/>
            <person name="Oren A."/>
            <person name="Chaudhuri R."/>
            <person name="La Ragione R.M."/>
            <person name="Hildebrand F."/>
            <person name="Pallen M.J."/>
        </authorList>
    </citation>
    <scope>NUCLEOTIDE SEQUENCE [LARGE SCALE GENOMIC DNA]</scope>
    <source>
        <strain evidence="8 9">Sa2CUA1</strain>
    </source>
</reference>
<dbReference type="NCBIfam" id="TIGR00525">
    <property type="entry name" value="folB"/>
    <property type="match status" value="1"/>
</dbReference>
<gene>
    <name evidence="8" type="primary">folB</name>
    <name evidence="8" type="ORF">H9639_06510</name>
</gene>
<evidence type="ECO:0000256" key="5">
    <source>
        <dbReference type="ARBA" id="ARBA00023239"/>
    </source>
</evidence>
<dbReference type="NCBIfam" id="TIGR00526">
    <property type="entry name" value="folB_dom"/>
    <property type="match status" value="1"/>
</dbReference>
<comment type="function">
    <text evidence="6">Catalyzes the conversion of 7,8-dihydroneopterin to 6-hydroxymethyl-7,8-dihydropterin.</text>
</comment>